<organism evidence="1 2">
    <name type="scientific">Ustilago bromivora</name>
    <dbReference type="NCBI Taxonomy" id="307758"/>
    <lineage>
        <taxon>Eukaryota</taxon>
        <taxon>Fungi</taxon>
        <taxon>Dikarya</taxon>
        <taxon>Basidiomycota</taxon>
        <taxon>Ustilaginomycotina</taxon>
        <taxon>Ustilaginomycetes</taxon>
        <taxon>Ustilaginales</taxon>
        <taxon>Ustilaginaceae</taxon>
        <taxon>Ustilago</taxon>
    </lineage>
</organism>
<evidence type="ECO:0008006" key="3">
    <source>
        <dbReference type="Google" id="ProtNLM"/>
    </source>
</evidence>
<reference evidence="2" key="1">
    <citation type="submission" date="2016-04" db="EMBL/GenBank/DDBJ databases">
        <authorList>
            <person name="Guldener U."/>
            <person name="Guldener U."/>
        </authorList>
    </citation>
    <scope>NUCLEOTIDE SEQUENCE [LARGE SCALE GENOMIC DNA]</scope>
    <source>
        <strain evidence="2">UB2112</strain>
    </source>
</reference>
<proteinExistence type="predicted"/>
<accession>A0A1K0GB92</accession>
<name>A0A1K0GB92_9BASI</name>
<dbReference type="OrthoDB" id="2678560at2759"/>
<dbReference type="Proteomes" id="UP000179920">
    <property type="component" value="Chromosome XVII"/>
</dbReference>
<gene>
    <name evidence="1" type="ORF">UBRO_20890</name>
</gene>
<dbReference type="EMBL" id="LT558133">
    <property type="protein sequence ID" value="SAM85293.1"/>
    <property type="molecule type" value="Genomic_DNA"/>
</dbReference>
<protein>
    <recommendedName>
        <fullName evidence="3">Retrotransposon gag domain-containing protein</fullName>
    </recommendedName>
</protein>
<sequence>MSDKPRQSQRHQLSKLVIKPSASKLAVTSPLTSQSTSPSAALKLSLPSNPFTACSTHNMVDIGVFRNVGEGISATHFVQAFNCYLFENHANQDDEHSTKLFLLFLDGHAEKWAEAQPDNVKNSWKALKPAFLARFQLDETSIESPQAHYNAYFNHLKLQIAFLRHHQEWDKWLRCLLKLSMDVPSEMPKRGVIEFINTCKSVPWLTYKRILDKHNQWEEVIKEIQHHKQHDVEIRWELKNKLQRDLATSVEEQVRKAFDSLCFQMMPISPPMQQGQLPPPQMCQLPTPPIRQPLMPPRDVAQFTEIAQQTFPDTPQGKAKI</sequence>
<dbReference type="AlphaFoldDB" id="A0A1K0GB92"/>
<evidence type="ECO:0000313" key="2">
    <source>
        <dbReference type="Proteomes" id="UP000179920"/>
    </source>
</evidence>
<evidence type="ECO:0000313" key="1">
    <source>
        <dbReference type="EMBL" id="SAM85293.1"/>
    </source>
</evidence>